<evidence type="ECO:0000313" key="1">
    <source>
        <dbReference type="EMBL" id="GFY22537.1"/>
    </source>
</evidence>
<protein>
    <submittedName>
        <fullName evidence="1">Uncharacterized protein</fullName>
    </submittedName>
</protein>
<accession>A0A8X6VU47</accession>
<evidence type="ECO:0000313" key="2">
    <source>
        <dbReference type="Proteomes" id="UP000887159"/>
    </source>
</evidence>
<dbReference type="AlphaFoldDB" id="A0A8X6VU47"/>
<proteinExistence type="predicted"/>
<reference evidence="1" key="1">
    <citation type="submission" date="2020-08" db="EMBL/GenBank/DDBJ databases">
        <title>Multicomponent nature underlies the extraordinary mechanical properties of spider dragline silk.</title>
        <authorList>
            <person name="Kono N."/>
            <person name="Nakamura H."/>
            <person name="Mori M."/>
            <person name="Yoshida Y."/>
            <person name="Ohtoshi R."/>
            <person name="Malay A.D."/>
            <person name="Moran D.A.P."/>
            <person name="Tomita M."/>
            <person name="Numata K."/>
            <person name="Arakawa K."/>
        </authorList>
    </citation>
    <scope>NUCLEOTIDE SEQUENCE</scope>
</reference>
<comment type="caution">
    <text evidence="1">The sequence shown here is derived from an EMBL/GenBank/DDBJ whole genome shotgun (WGS) entry which is preliminary data.</text>
</comment>
<gene>
    <name evidence="1" type="primary">NCL1_32543</name>
    <name evidence="1" type="ORF">TNCV_2177981</name>
</gene>
<keyword evidence="2" id="KW-1185">Reference proteome</keyword>
<dbReference type="Proteomes" id="UP000887159">
    <property type="component" value="Unassembled WGS sequence"/>
</dbReference>
<organism evidence="1 2">
    <name type="scientific">Trichonephila clavipes</name>
    <name type="common">Golden silk orbweaver</name>
    <name type="synonym">Nephila clavipes</name>
    <dbReference type="NCBI Taxonomy" id="2585209"/>
    <lineage>
        <taxon>Eukaryota</taxon>
        <taxon>Metazoa</taxon>
        <taxon>Ecdysozoa</taxon>
        <taxon>Arthropoda</taxon>
        <taxon>Chelicerata</taxon>
        <taxon>Arachnida</taxon>
        <taxon>Araneae</taxon>
        <taxon>Araneomorphae</taxon>
        <taxon>Entelegynae</taxon>
        <taxon>Araneoidea</taxon>
        <taxon>Nephilidae</taxon>
        <taxon>Trichonephila</taxon>
    </lineage>
</organism>
<sequence length="84" mass="9456">MADRRVFMLGSRSLLLDKRRQASRRSFEAGILKSRKVYSEESEWKSESSYWLMKSEDNGSGKMAAQVGGECKWCSDGCPVGAKN</sequence>
<name>A0A8X6VU47_TRICX</name>
<dbReference type="EMBL" id="BMAU01021361">
    <property type="protein sequence ID" value="GFY22537.1"/>
    <property type="molecule type" value="Genomic_DNA"/>
</dbReference>